<dbReference type="CDD" id="cd00201">
    <property type="entry name" value="WW"/>
    <property type="match status" value="1"/>
</dbReference>
<gene>
    <name evidence="7" type="ORF">pdam_00019293</name>
</gene>
<organism evidence="7 8">
    <name type="scientific">Pocillopora damicornis</name>
    <name type="common">Cauliflower coral</name>
    <name type="synonym">Millepora damicornis</name>
    <dbReference type="NCBI Taxonomy" id="46731"/>
    <lineage>
        <taxon>Eukaryota</taxon>
        <taxon>Metazoa</taxon>
        <taxon>Cnidaria</taxon>
        <taxon>Anthozoa</taxon>
        <taxon>Hexacorallia</taxon>
        <taxon>Scleractinia</taxon>
        <taxon>Astrocoeniina</taxon>
        <taxon>Pocilloporidae</taxon>
        <taxon>Pocillopora</taxon>
    </lineage>
</organism>
<feature type="compositionally biased region" description="Polar residues" evidence="4">
    <location>
        <begin position="861"/>
        <end position="877"/>
    </location>
</feature>
<evidence type="ECO:0000256" key="3">
    <source>
        <dbReference type="ARBA" id="ARBA00012759"/>
    </source>
</evidence>
<dbReference type="InterPro" id="IPR001202">
    <property type="entry name" value="WW_dom"/>
</dbReference>
<feature type="compositionally biased region" description="Polar residues" evidence="4">
    <location>
        <begin position="767"/>
        <end position="789"/>
    </location>
</feature>
<evidence type="ECO:0000313" key="7">
    <source>
        <dbReference type="EMBL" id="RMX45426.1"/>
    </source>
</evidence>
<feature type="compositionally biased region" description="Low complexity" evidence="4">
    <location>
        <begin position="602"/>
        <end position="617"/>
    </location>
</feature>
<feature type="compositionally biased region" description="Polar residues" evidence="4">
    <location>
        <begin position="535"/>
        <end position="544"/>
    </location>
</feature>
<evidence type="ECO:0000259" key="5">
    <source>
        <dbReference type="PROSITE" id="PS50020"/>
    </source>
</evidence>
<dbReference type="CDD" id="cd02674">
    <property type="entry name" value="Peptidase_C19R"/>
    <property type="match status" value="1"/>
</dbReference>
<feature type="compositionally biased region" description="Polar residues" evidence="4">
    <location>
        <begin position="804"/>
        <end position="820"/>
    </location>
</feature>
<protein>
    <recommendedName>
        <fullName evidence="3">ubiquitinyl hydrolase 1</fullName>
        <ecNumber evidence="3">3.4.19.12</ecNumber>
    </recommendedName>
</protein>
<dbReference type="SMART" id="SM00456">
    <property type="entry name" value="WW"/>
    <property type="match status" value="1"/>
</dbReference>
<dbReference type="Gene3D" id="2.20.70.10">
    <property type="match status" value="1"/>
</dbReference>
<proteinExistence type="inferred from homology"/>
<dbReference type="InterPro" id="IPR018200">
    <property type="entry name" value="USP_CS"/>
</dbReference>
<dbReference type="Gene3D" id="3.40.250.10">
    <property type="entry name" value="Rhodanese-like domain"/>
    <property type="match status" value="1"/>
</dbReference>
<dbReference type="PROSITE" id="PS50020">
    <property type="entry name" value="WW_DOMAIN_2"/>
    <property type="match status" value="1"/>
</dbReference>
<dbReference type="InterPro" id="IPR036873">
    <property type="entry name" value="Rhodanese-like_dom_sf"/>
</dbReference>
<dbReference type="InterPro" id="IPR050185">
    <property type="entry name" value="Ub_carboxyl-term_hydrolase"/>
</dbReference>
<feature type="compositionally biased region" description="Basic and acidic residues" evidence="4">
    <location>
        <begin position="827"/>
        <end position="844"/>
    </location>
</feature>
<dbReference type="Gene3D" id="3.90.70.10">
    <property type="entry name" value="Cysteine proteinases"/>
    <property type="match status" value="1"/>
</dbReference>
<feature type="compositionally biased region" description="Polar residues" evidence="4">
    <location>
        <begin position="736"/>
        <end position="760"/>
    </location>
</feature>
<evidence type="ECO:0000256" key="4">
    <source>
        <dbReference type="SAM" id="MobiDB-lite"/>
    </source>
</evidence>
<evidence type="ECO:0000256" key="2">
    <source>
        <dbReference type="ARBA" id="ARBA00009085"/>
    </source>
</evidence>
<dbReference type="PROSITE" id="PS00972">
    <property type="entry name" value="USP_1"/>
    <property type="match status" value="1"/>
</dbReference>
<dbReference type="Pfam" id="PF00397">
    <property type="entry name" value="WW"/>
    <property type="match status" value="1"/>
</dbReference>
<dbReference type="GO" id="GO:0016579">
    <property type="term" value="P:protein deubiquitination"/>
    <property type="evidence" value="ECO:0007669"/>
    <property type="project" value="InterPro"/>
</dbReference>
<feature type="compositionally biased region" description="Polar residues" evidence="4">
    <location>
        <begin position="442"/>
        <end position="470"/>
    </location>
</feature>
<dbReference type="Gene3D" id="1.20.58.80">
    <property type="entry name" value="Phosphotransferase system, lactose/cellobiose-type IIA subunit"/>
    <property type="match status" value="1"/>
</dbReference>
<feature type="region of interest" description="Disordered" evidence="4">
    <location>
        <begin position="179"/>
        <end position="199"/>
    </location>
</feature>
<feature type="compositionally biased region" description="Polar residues" evidence="4">
    <location>
        <begin position="679"/>
        <end position="690"/>
    </location>
</feature>
<dbReference type="SUPFAM" id="SSF54001">
    <property type="entry name" value="Cysteine proteinases"/>
    <property type="match status" value="1"/>
</dbReference>
<dbReference type="InterPro" id="IPR028889">
    <property type="entry name" value="USP"/>
</dbReference>
<dbReference type="Pfam" id="PF08969">
    <property type="entry name" value="USP8_dimer"/>
    <property type="match status" value="1"/>
</dbReference>
<dbReference type="InterPro" id="IPR038765">
    <property type="entry name" value="Papain-like_cys_pep_sf"/>
</dbReference>
<feature type="compositionally biased region" description="Polar residues" evidence="4">
    <location>
        <begin position="845"/>
        <end position="854"/>
    </location>
</feature>
<evidence type="ECO:0000256" key="1">
    <source>
        <dbReference type="ARBA" id="ARBA00000707"/>
    </source>
</evidence>
<feature type="compositionally biased region" description="Polar residues" evidence="4">
    <location>
        <begin position="585"/>
        <end position="600"/>
    </location>
</feature>
<comment type="catalytic activity">
    <reaction evidence="1">
        <text>Thiol-dependent hydrolysis of ester, thioester, amide, peptide and isopeptide bonds formed by the C-terminal Gly of ubiquitin (a 76-residue protein attached to proteins as an intracellular targeting signal).</text>
        <dbReference type="EC" id="3.4.19.12"/>
    </reaction>
</comment>
<dbReference type="OrthoDB" id="292964at2759"/>
<dbReference type="Proteomes" id="UP000275408">
    <property type="component" value="Unassembled WGS sequence"/>
</dbReference>
<accession>A0A3M6TVN4</accession>
<feature type="domain" description="WW" evidence="5">
    <location>
        <begin position="822"/>
        <end position="855"/>
    </location>
</feature>
<dbReference type="PANTHER" id="PTHR21646:SF46">
    <property type="entry name" value="UBIQUITIN CARBOXYL-TERMINAL HYDROLASE"/>
    <property type="match status" value="1"/>
</dbReference>
<dbReference type="PANTHER" id="PTHR21646">
    <property type="entry name" value="UBIQUITIN CARBOXYL-TERMINAL HYDROLASE"/>
    <property type="match status" value="1"/>
</dbReference>
<dbReference type="EMBL" id="RCHS01002829">
    <property type="protein sequence ID" value="RMX45426.1"/>
    <property type="molecule type" value="Genomic_DNA"/>
</dbReference>
<dbReference type="PROSITE" id="PS50235">
    <property type="entry name" value="USP_3"/>
    <property type="match status" value="1"/>
</dbReference>
<dbReference type="InterPro" id="IPR036020">
    <property type="entry name" value="WW_dom_sf"/>
</dbReference>
<feature type="region of interest" description="Disordered" evidence="4">
    <location>
        <begin position="400"/>
        <end position="925"/>
    </location>
</feature>
<dbReference type="SUPFAM" id="SSF140856">
    <property type="entry name" value="USP8 N-terminal domain-like"/>
    <property type="match status" value="2"/>
</dbReference>
<dbReference type="GO" id="GO:0004843">
    <property type="term" value="F:cysteine-type deubiquitinase activity"/>
    <property type="evidence" value="ECO:0007669"/>
    <property type="project" value="UniProtKB-EC"/>
</dbReference>
<comment type="caution">
    <text evidence="7">The sequence shown here is derived from an EMBL/GenBank/DDBJ whole genome shotgun (WGS) entry which is preliminary data.</text>
</comment>
<keyword evidence="8" id="KW-1185">Reference proteome</keyword>
<evidence type="ECO:0000313" key="8">
    <source>
        <dbReference type="Proteomes" id="UP000275408"/>
    </source>
</evidence>
<dbReference type="InterPro" id="IPR015063">
    <property type="entry name" value="USP8_dimer"/>
</dbReference>
<comment type="similarity">
    <text evidence="2">Belongs to the peptidase C19 family.</text>
</comment>
<dbReference type="EC" id="3.4.19.12" evidence="3"/>
<name>A0A3M6TVN4_POCDA</name>
<evidence type="ECO:0000259" key="6">
    <source>
        <dbReference type="PROSITE" id="PS50235"/>
    </source>
</evidence>
<sequence length="1299" mass="142699">MPSSEKKKVKDLHLASNLEELNKIADPGLPVDRNANPSPYIKSADKVYLKAQDNDLEGDEESAYVYYMRYFNIICLIKKSSKYSDNKVGNEQCLNLLHPSISFYSYILLTVLYTFPMKHYDNLLGKNKTIKSIERAEVLQKNLKKRYEKLKDQKEAEAKAQEEAKQKEEEDKKKLAALRARNGKGTDSDSGFESDVDSLQNGNGISSSSDVYNKLQVNHNSILTPKTTENDGGALISGVESPTSSLVSDGVKFISAQELYKRIKDSEFKILILDCRPYAKFAENRIQCSCCINIPAELLDQGVSVGSIERRLPERTRKTWNRRGEKELVILMDESTKFSEITPECRIQRLKDVIFTYDSYSSLKHEPVFLDGGFHSWLWHYPSLAMKPELPTVRTQPKAVTSVDLSSLDYPELPEDKTLTPQSSVTDPTSSTLQYPGVPIANLQNMQGPKGSTEQNKPPSPTQAEFNSNVPPLGQPGETPSGAAWSHGPGAKSKQLGIHPVVPPSQPPNDIQLPRPADAGPPQDKAPKQEPVNLPPTQSVTSSEGLPLPSAGPQSYMGVAPQAVVPSSADLRATGPEPKTMVPHPSSQPIFQPNIPTTAPKTVPSTQPSSQSSATVTKPFPQSSVPFTGSSSTLSAQSGPPNTKSTLQPSVSIPGTQPSSVNSTSSQVMPLASVKVTPAVSTSSSPQGSDFVSPPYLDNVSQQVTQRVQPQNQPPVAPSVSQVPHVGRQDPDGSSIPISQSHQVITTSISGADTRNTNFTAVKPSAAPQSGSPQHFVQGPVQNGASKPTATVGKDSESPALPKNSDSAQKPDSRPSNFVTTPGLPHGWEKVTDDGNRTYYKDHNTQTTHWNPPTTGKAYVTPQSGAQRQQQSPVKRQSSVERPKLHRSNSSPNLAKVKDQGSSGPKKPIIDRLSKPDSGQKGPARPVVNRIAKPLSANQLDSFNPSYGGPGIGLTGLRNLGNTCYMNSVVQCLSSVAPLATYFISGVFREDINRSNRDGTKGELVESFSVLVRVLHSGQYKCVSAIEFKRTVGKFKSQFSGYDQQDSQELLAFLMDGLQEDLNKVKNKPYLRAPADDLDPQTAATMAWENHKKRNESIMVELFDGLFMSTVRCMVCSKESRTFDSFSNLTLPLPPNKSHCSLEDCLTLFTKPEKMAGDDKWFCPKCQQRREASKKIQIWKLPRILVVHLKRFQYEGMWRQKLQTGVKFPMTELDMSAFVVGPKSAARPYNLFAVSNHYGTMHGGHYTAFAKNVYDKKWYKFDDQYVTEMSPRDVVTPAGYLLFYASFGFQPPNLLSFKS</sequence>
<dbReference type="SUPFAM" id="SSF52821">
    <property type="entry name" value="Rhodanese/Cell cycle control phosphatase"/>
    <property type="match status" value="1"/>
</dbReference>
<reference evidence="7 8" key="1">
    <citation type="journal article" date="2018" name="Sci. Rep.">
        <title>Comparative analysis of the Pocillopora damicornis genome highlights role of immune system in coral evolution.</title>
        <authorList>
            <person name="Cunning R."/>
            <person name="Bay R.A."/>
            <person name="Gillette P."/>
            <person name="Baker A.C."/>
            <person name="Traylor-Knowles N."/>
        </authorList>
    </citation>
    <scope>NUCLEOTIDE SEQUENCE [LARGE SCALE GENOMIC DNA]</scope>
    <source>
        <strain evidence="7">RSMAS</strain>
        <tissue evidence="7">Whole animal</tissue>
    </source>
</reference>
<dbReference type="STRING" id="46731.A0A3M6TVN4"/>
<dbReference type="SUPFAM" id="SSF51045">
    <property type="entry name" value="WW domain"/>
    <property type="match status" value="1"/>
</dbReference>
<dbReference type="PROSITE" id="PS00973">
    <property type="entry name" value="USP_2"/>
    <property type="match status" value="1"/>
</dbReference>
<dbReference type="Pfam" id="PF00443">
    <property type="entry name" value="UCH"/>
    <property type="match status" value="1"/>
</dbReference>
<feature type="compositionally biased region" description="Polar residues" evidence="4">
    <location>
        <begin position="620"/>
        <end position="668"/>
    </location>
</feature>
<feature type="compositionally biased region" description="Low complexity" evidence="4">
    <location>
        <begin position="700"/>
        <end position="711"/>
    </location>
</feature>
<feature type="domain" description="USP" evidence="6">
    <location>
        <begin position="955"/>
        <end position="1287"/>
    </location>
</feature>
<feature type="compositionally biased region" description="Polar residues" evidence="4">
    <location>
        <begin position="419"/>
        <end position="434"/>
    </location>
</feature>
<dbReference type="InterPro" id="IPR001394">
    <property type="entry name" value="Peptidase_C19_UCH"/>
</dbReference>